<name>A0A3G4ZQC1_9VIRU</name>
<sequence length="146" mass="17228">MFSSNLFLVSSVVAFLIFCWQHIARKNGYKYKPSYILDTLTSYLIRLWTFLGKICVYLSSFYTWIDPNDIWATLKELFASVYHFLFSWTSFFQSYITNMKFYDHSYLISFGSATIVAIIAFLVSNNFTYFRPLFSYLPSGFTLIKN</sequence>
<feature type="transmembrane region" description="Helical" evidence="1">
    <location>
        <begin position="43"/>
        <end position="65"/>
    </location>
</feature>
<feature type="transmembrane region" description="Helical" evidence="1">
    <location>
        <begin position="77"/>
        <end position="96"/>
    </location>
</feature>
<proteinExistence type="predicted"/>
<reference evidence="2" key="1">
    <citation type="submission" date="2018-10" db="EMBL/GenBank/DDBJ databases">
        <title>Hidden diversity of soil giant viruses.</title>
        <authorList>
            <person name="Schulz F."/>
            <person name="Alteio L."/>
            <person name="Goudeau D."/>
            <person name="Ryan E.M."/>
            <person name="Malmstrom R.R."/>
            <person name="Blanchard J."/>
            <person name="Woyke T."/>
        </authorList>
    </citation>
    <scope>NUCLEOTIDE SEQUENCE</scope>
    <source>
        <strain evidence="2">BAV1</strain>
    </source>
</reference>
<evidence type="ECO:0000313" key="2">
    <source>
        <dbReference type="EMBL" id="AYV77102.1"/>
    </source>
</evidence>
<gene>
    <name evidence="2" type="ORF">Barrevirus12_11</name>
</gene>
<accession>A0A3G4ZQC1</accession>
<keyword evidence="1" id="KW-0472">Membrane</keyword>
<feature type="transmembrane region" description="Helical" evidence="1">
    <location>
        <begin position="6"/>
        <end position="23"/>
    </location>
</feature>
<evidence type="ECO:0000256" key="1">
    <source>
        <dbReference type="SAM" id="Phobius"/>
    </source>
</evidence>
<keyword evidence="1" id="KW-1133">Transmembrane helix</keyword>
<protein>
    <submittedName>
        <fullName evidence="2">Uncharacterized protein</fullName>
    </submittedName>
</protein>
<dbReference type="EMBL" id="MK072009">
    <property type="protein sequence ID" value="AYV77102.1"/>
    <property type="molecule type" value="Genomic_DNA"/>
</dbReference>
<organism evidence="2">
    <name type="scientific">Barrevirus sp</name>
    <dbReference type="NCBI Taxonomy" id="2487763"/>
    <lineage>
        <taxon>Viruses</taxon>
        <taxon>Varidnaviria</taxon>
        <taxon>Bamfordvirae</taxon>
        <taxon>Nucleocytoviricota</taxon>
        <taxon>Megaviricetes</taxon>
        <taxon>Imitervirales</taxon>
        <taxon>Mimiviridae</taxon>
        <taxon>Klosneuvirinae</taxon>
    </lineage>
</organism>
<keyword evidence="1" id="KW-0812">Transmembrane</keyword>
<feature type="transmembrane region" description="Helical" evidence="1">
    <location>
        <begin position="108"/>
        <end position="130"/>
    </location>
</feature>